<keyword evidence="1" id="KW-1133">Transmembrane helix</keyword>
<feature type="transmembrane region" description="Helical" evidence="1">
    <location>
        <begin position="247"/>
        <end position="264"/>
    </location>
</feature>
<feature type="transmembrane region" description="Helical" evidence="1">
    <location>
        <begin position="56"/>
        <end position="73"/>
    </location>
</feature>
<protein>
    <submittedName>
        <fullName evidence="2">Uncharacterized protein</fullName>
    </submittedName>
</protein>
<gene>
    <name evidence="2" type="ORF">KSF_093860</name>
</gene>
<dbReference type="EMBL" id="BNJK01000002">
    <property type="protein sequence ID" value="GHO99338.1"/>
    <property type="molecule type" value="Genomic_DNA"/>
</dbReference>
<feature type="transmembrane region" description="Helical" evidence="1">
    <location>
        <begin position="85"/>
        <end position="104"/>
    </location>
</feature>
<evidence type="ECO:0000256" key="1">
    <source>
        <dbReference type="SAM" id="Phobius"/>
    </source>
</evidence>
<evidence type="ECO:0000313" key="2">
    <source>
        <dbReference type="EMBL" id="GHO99338.1"/>
    </source>
</evidence>
<proteinExistence type="predicted"/>
<dbReference type="AlphaFoldDB" id="A0A8J3N855"/>
<keyword evidence="1" id="KW-0812">Transmembrane</keyword>
<comment type="caution">
    <text evidence="2">The sequence shown here is derived from an EMBL/GenBank/DDBJ whole genome shotgun (WGS) entry which is preliminary data.</text>
</comment>
<feature type="transmembrane region" description="Helical" evidence="1">
    <location>
        <begin position="12"/>
        <end position="36"/>
    </location>
</feature>
<name>A0A8J3N855_9CHLR</name>
<evidence type="ECO:0000313" key="3">
    <source>
        <dbReference type="Proteomes" id="UP000597444"/>
    </source>
</evidence>
<feature type="transmembrane region" description="Helical" evidence="1">
    <location>
        <begin position="158"/>
        <end position="179"/>
    </location>
</feature>
<feature type="transmembrane region" description="Helical" evidence="1">
    <location>
        <begin position="185"/>
        <end position="209"/>
    </location>
</feature>
<organism evidence="2 3">
    <name type="scientific">Reticulibacter mediterranei</name>
    <dbReference type="NCBI Taxonomy" id="2778369"/>
    <lineage>
        <taxon>Bacteria</taxon>
        <taxon>Bacillati</taxon>
        <taxon>Chloroflexota</taxon>
        <taxon>Ktedonobacteria</taxon>
        <taxon>Ktedonobacterales</taxon>
        <taxon>Reticulibacteraceae</taxon>
        <taxon>Reticulibacter</taxon>
    </lineage>
</organism>
<keyword evidence="3" id="KW-1185">Reference proteome</keyword>
<reference evidence="2" key="1">
    <citation type="submission" date="2020-10" db="EMBL/GenBank/DDBJ databases">
        <title>Taxonomic study of unclassified bacteria belonging to the class Ktedonobacteria.</title>
        <authorList>
            <person name="Yabe S."/>
            <person name="Wang C.M."/>
            <person name="Zheng Y."/>
            <person name="Sakai Y."/>
            <person name="Cavaletti L."/>
            <person name="Monciardini P."/>
            <person name="Donadio S."/>
        </authorList>
    </citation>
    <scope>NUCLEOTIDE SEQUENCE</scope>
    <source>
        <strain evidence="2">ID150040</strain>
    </source>
</reference>
<dbReference type="Proteomes" id="UP000597444">
    <property type="component" value="Unassembled WGS sequence"/>
</dbReference>
<keyword evidence="1" id="KW-0472">Membrane</keyword>
<dbReference type="RefSeq" id="WP_220209984.1">
    <property type="nucleotide sequence ID" value="NZ_BNJK01000002.1"/>
</dbReference>
<accession>A0A8J3N855</accession>
<sequence length="265" mass="29446">MQSALHTLSGNSPLFSFFLIIAAALPVPFLVAYIWVEKAEPGNDYLRSREFIPVRLSILALLGYVVIGIYSLQAPQPAVQLTLHLGGIFGLVLGIIICVMVKWWGTFLFSSFLPAIAFPGVTLSRLSQFLKGWFVALRTGRDRERIAPLLWPDLEWSVILRGSCMLILLIYVGWAFLIAHQTASFAIGLWSTLMIALASVLTFIYFSLIIYIPNYFKGDRLFSPLLVFLDAFTHTCLLTLIPLPPLIILAFLGGLIGSLIGSWLI</sequence>